<proteinExistence type="predicted"/>
<keyword evidence="1" id="KW-0614">Plasmid</keyword>
<dbReference type="HOGENOM" id="CLU_1903686_0_0_0"/>
<dbReference type="Proteomes" id="UP000019151">
    <property type="component" value="Plasmid 1"/>
</dbReference>
<keyword evidence="2" id="KW-1185">Reference proteome</keyword>
<evidence type="ECO:0000313" key="2">
    <source>
        <dbReference type="Proteomes" id="UP000019151"/>
    </source>
</evidence>
<accession>W0RQC7</accession>
<organism evidence="1 2">
    <name type="scientific">Gemmatirosa kalamazoonensis</name>
    <dbReference type="NCBI Taxonomy" id="861299"/>
    <lineage>
        <taxon>Bacteria</taxon>
        <taxon>Pseudomonadati</taxon>
        <taxon>Gemmatimonadota</taxon>
        <taxon>Gemmatimonadia</taxon>
        <taxon>Gemmatimonadales</taxon>
        <taxon>Gemmatimonadaceae</taxon>
        <taxon>Gemmatirosa</taxon>
    </lineage>
</organism>
<dbReference type="RefSeq" id="WP_025413889.1">
    <property type="nucleotide sequence ID" value="NZ_CP007129.1"/>
</dbReference>
<sequence>MPDSRARATCAPTTRRPIADARLTELLGALLGGWDFASAVPRALDVAERDPLASGGWFTGDIVRGLMEVPGAFWARHPTLYARYQMVLRASAEARRTLPIEQRMQFWSPLADLPRDAAVEHPIDHQVHPRGST</sequence>
<dbReference type="KEGG" id="gba:J421_5020"/>
<dbReference type="OrthoDB" id="4829274at2"/>
<dbReference type="AlphaFoldDB" id="W0RQC7"/>
<evidence type="ECO:0000313" key="1">
    <source>
        <dbReference type="EMBL" id="AHG92555.1"/>
    </source>
</evidence>
<reference evidence="1 2" key="1">
    <citation type="journal article" date="2014" name="Genome Announc.">
        <title>Genome Sequence and Methylome of Soil Bacterium Gemmatirosa kalamazoonensis KBS708T, a Member of the Rarely Cultivated Gemmatimonadetes Phylum.</title>
        <authorList>
            <person name="Debruyn J.M."/>
            <person name="Radosevich M."/>
            <person name="Wommack K.E."/>
            <person name="Polson S.W."/>
            <person name="Hauser L.J."/>
            <person name="Fawaz M.N."/>
            <person name="Korlach J."/>
            <person name="Tsai Y.C."/>
        </authorList>
    </citation>
    <scope>NUCLEOTIDE SEQUENCE [LARGE SCALE GENOMIC DNA]</scope>
    <source>
        <strain evidence="1 2">KBS708</strain>
        <plasmid evidence="2">Plasmid 1</plasmid>
    </source>
</reference>
<name>W0RQC7_9BACT</name>
<protein>
    <submittedName>
        <fullName evidence="1">Uncharacterized protein</fullName>
    </submittedName>
</protein>
<dbReference type="EMBL" id="CP007129">
    <property type="protein sequence ID" value="AHG92555.1"/>
    <property type="molecule type" value="Genomic_DNA"/>
</dbReference>
<gene>
    <name evidence="1" type="ORF">J421_5020</name>
</gene>
<dbReference type="InParanoid" id="W0RQC7"/>
<geneLocation type="plasmid" evidence="1 2">
    <name>1</name>
</geneLocation>